<evidence type="ECO:0000256" key="5">
    <source>
        <dbReference type="ARBA" id="ARBA00040549"/>
    </source>
</evidence>
<dbReference type="AlphaFoldDB" id="A0A068REW2"/>
<evidence type="ECO:0000313" key="8">
    <source>
        <dbReference type="EMBL" id="CDH48260.1"/>
    </source>
</evidence>
<dbReference type="VEuPathDB" id="FungiDB:LCOR_00057.1"/>
<dbReference type="InterPro" id="IPR025202">
    <property type="entry name" value="PLD-like_dom"/>
</dbReference>
<keyword evidence="1" id="KW-0378">Hydrolase</keyword>
<dbReference type="SMART" id="SM00155">
    <property type="entry name" value="PLDc"/>
    <property type="match status" value="1"/>
</dbReference>
<feature type="region of interest" description="Disordered" evidence="6">
    <location>
        <begin position="123"/>
        <end position="152"/>
    </location>
</feature>
<feature type="compositionally biased region" description="Basic residues" evidence="6">
    <location>
        <begin position="200"/>
        <end position="212"/>
    </location>
</feature>
<evidence type="ECO:0000259" key="7">
    <source>
        <dbReference type="PROSITE" id="PS50035"/>
    </source>
</evidence>
<keyword evidence="9" id="KW-1185">Reference proteome</keyword>
<protein>
    <recommendedName>
        <fullName evidence="5">Mitochondrial cardiolipin hydrolase</fullName>
    </recommendedName>
</protein>
<evidence type="ECO:0000313" key="9">
    <source>
        <dbReference type="Proteomes" id="UP000027586"/>
    </source>
</evidence>
<dbReference type="EMBL" id="CBTN010000001">
    <property type="protein sequence ID" value="CDH48260.1"/>
    <property type="molecule type" value="Genomic_DNA"/>
</dbReference>
<feature type="compositionally biased region" description="Polar residues" evidence="6">
    <location>
        <begin position="222"/>
        <end position="250"/>
    </location>
</feature>
<dbReference type="PROSITE" id="PS50035">
    <property type="entry name" value="PLD"/>
    <property type="match status" value="1"/>
</dbReference>
<comment type="caution">
    <text evidence="8">The sequence shown here is derived from an EMBL/GenBank/DDBJ whole genome shotgun (WGS) entry which is preliminary data.</text>
</comment>
<accession>A0A068REW2</accession>
<dbReference type="CDD" id="cd09171">
    <property type="entry name" value="PLDc_vPLD6_like"/>
    <property type="match status" value="1"/>
</dbReference>
<dbReference type="STRING" id="1263082.A0A068REW2"/>
<dbReference type="GO" id="GO:0016042">
    <property type="term" value="P:lipid catabolic process"/>
    <property type="evidence" value="ECO:0007669"/>
    <property type="project" value="UniProtKB-KW"/>
</dbReference>
<evidence type="ECO:0000256" key="1">
    <source>
        <dbReference type="ARBA" id="ARBA00022801"/>
    </source>
</evidence>
<dbReference type="OrthoDB" id="5205528at2759"/>
<evidence type="ECO:0000256" key="4">
    <source>
        <dbReference type="ARBA" id="ARBA00038012"/>
    </source>
</evidence>
<feature type="region of interest" description="Disordered" evidence="6">
    <location>
        <begin position="171"/>
        <end position="274"/>
    </location>
</feature>
<feature type="domain" description="PLD phosphodiesterase" evidence="7">
    <location>
        <begin position="390"/>
        <end position="417"/>
    </location>
</feature>
<sequence length="463" mass="51616">MKDILSHLCCFGSTKSSISMLDVMHTENVTQLMSITTPSASYLLEEDQEICSYALHRLDEFTATQNTMQKINVIFNAAKLAVKDDKEKHTIEWLHACILRSVTGSTPSMVTQRTYGAMGSVVDKKAPTASKPRNMKPSSHHAKPTKYPGIVVSPYEDDMESTVEQALTIAQQQQRQNGTGISERESDVSAAAGKNDASSKKKRKKKQKRGNNKKSNGNNNNTLTVQSNEGGLTAPTSWYSGYDSATTDGSVTDGGGESDVSRNSTSKSRRKLGKRIKKGSLQPGAGYDAIVEKMTGSTQDVLFVKPFFFPDYNGKSFDAFISVIYAARETLYVCIFDLTDDDVADALIKAKQRNVNVRIISDDQKVEGRWADVKRLHQDHGIPYRTDNNIDDFMHNKFAIIDGKILITGSYNWSKHARYDNQENIIITNVPNCVQAFEQEYERLWNQFDDSAVSPEEEKKALL</sequence>
<dbReference type="Pfam" id="PF13091">
    <property type="entry name" value="PLDc_2"/>
    <property type="match status" value="1"/>
</dbReference>
<dbReference type="InterPro" id="IPR051406">
    <property type="entry name" value="PLD_domain"/>
</dbReference>
<proteinExistence type="inferred from homology"/>
<comment type="similarity">
    <text evidence="4">Belongs to the phospholipase D family. MitoPLD/Zucchini subfamily.</text>
</comment>
<dbReference type="SUPFAM" id="SSF56024">
    <property type="entry name" value="Phospholipase D/nuclease"/>
    <property type="match status" value="1"/>
</dbReference>
<evidence type="ECO:0000256" key="3">
    <source>
        <dbReference type="ARBA" id="ARBA00023098"/>
    </source>
</evidence>
<evidence type="ECO:0000256" key="2">
    <source>
        <dbReference type="ARBA" id="ARBA00022963"/>
    </source>
</evidence>
<organism evidence="8 9">
    <name type="scientific">Lichtheimia corymbifera JMRC:FSU:9682</name>
    <dbReference type="NCBI Taxonomy" id="1263082"/>
    <lineage>
        <taxon>Eukaryota</taxon>
        <taxon>Fungi</taxon>
        <taxon>Fungi incertae sedis</taxon>
        <taxon>Mucoromycota</taxon>
        <taxon>Mucoromycotina</taxon>
        <taxon>Mucoromycetes</taxon>
        <taxon>Mucorales</taxon>
        <taxon>Lichtheimiaceae</taxon>
        <taxon>Lichtheimia</taxon>
    </lineage>
</organism>
<keyword evidence="3" id="KW-0443">Lipid metabolism</keyword>
<dbReference type="Gene3D" id="3.30.870.10">
    <property type="entry name" value="Endonuclease Chain A"/>
    <property type="match status" value="1"/>
</dbReference>
<keyword evidence="2" id="KW-0442">Lipid degradation</keyword>
<gene>
    <name evidence="8" type="ORF">LCOR_00057.1</name>
</gene>
<dbReference type="PANTHER" id="PTHR43856:SF1">
    <property type="entry name" value="MITOCHONDRIAL CARDIOLIPIN HYDROLASE"/>
    <property type="match status" value="1"/>
</dbReference>
<dbReference type="PANTHER" id="PTHR43856">
    <property type="entry name" value="CARDIOLIPIN HYDROLASE"/>
    <property type="match status" value="1"/>
</dbReference>
<dbReference type="Proteomes" id="UP000027586">
    <property type="component" value="Unassembled WGS sequence"/>
</dbReference>
<dbReference type="InterPro" id="IPR001736">
    <property type="entry name" value="PLipase_D/transphosphatidylase"/>
</dbReference>
<name>A0A068REW2_9FUNG</name>
<reference evidence="8" key="1">
    <citation type="submission" date="2013-08" db="EMBL/GenBank/DDBJ databases">
        <title>Gene expansion shapes genome architecture in the human pathogen Lichtheimia corymbifera: an evolutionary genomics analysis in the ancient terrestrial Mucorales (Mucoromycotina).</title>
        <authorList>
            <person name="Schwartze V.U."/>
            <person name="Winter S."/>
            <person name="Shelest E."/>
            <person name="Marcet-Houben M."/>
            <person name="Horn F."/>
            <person name="Wehner S."/>
            <person name="Hoffmann K."/>
            <person name="Riege K."/>
            <person name="Sammeth M."/>
            <person name="Nowrousian M."/>
            <person name="Valiante V."/>
            <person name="Linde J."/>
            <person name="Jacobsen I.D."/>
            <person name="Marz M."/>
            <person name="Brakhage A.A."/>
            <person name="Gabaldon T."/>
            <person name="Bocker S."/>
            <person name="Voigt K."/>
        </authorList>
    </citation>
    <scope>NUCLEOTIDE SEQUENCE [LARGE SCALE GENOMIC DNA]</scope>
    <source>
        <strain evidence="8">FSU 9682</strain>
    </source>
</reference>
<evidence type="ECO:0000256" key="6">
    <source>
        <dbReference type="SAM" id="MobiDB-lite"/>
    </source>
</evidence>
<dbReference type="GO" id="GO:0016891">
    <property type="term" value="F:RNA endonuclease activity producing 5'-phosphomonoesters, hydrolytic mechanism"/>
    <property type="evidence" value="ECO:0007669"/>
    <property type="project" value="TreeGrafter"/>
</dbReference>